<evidence type="ECO:0000256" key="1">
    <source>
        <dbReference type="SAM" id="MobiDB-lite"/>
    </source>
</evidence>
<dbReference type="AlphaFoldDB" id="A0A9P5YR18"/>
<accession>A0A9P5YR18</accession>
<dbReference type="Proteomes" id="UP000807469">
    <property type="component" value="Unassembled WGS sequence"/>
</dbReference>
<protein>
    <submittedName>
        <fullName evidence="2">Uncharacterized protein</fullName>
    </submittedName>
</protein>
<proteinExistence type="predicted"/>
<comment type="caution">
    <text evidence="2">The sequence shown here is derived from an EMBL/GenBank/DDBJ whole genome shotgun (WGS) entry which is preliminary data.</text>
</comment>
<name>A0A9P5YR18_9AGAR</name>
<evidence type="ECO:0000313" key="3">
    <source>
        <dbReference type="Proteomes" id="UP000807469"/>
    </source>
</evidence>
<feature type="region of interest" description="Disordered" evidence="1">
    <location>
        <begin position="224"/>
        <end position="245"/>
    </location>
</feature>
<dbReference type="EMBL" id="MU155411">
    <property type="protein sequence ID" value="KAF9473869.1"/>
    <property type="molecule type" value="Genomic_DNA"/>
</dbReference>
<evidence type="ECO:0000313" key="2">
    <source>
        <dbReference type="EMBL" id="KAF9473869.1"/>
    </source>
</evidence>
<sequence length="338" mass="38195">MESFPRLVTVQRSNGQAESYTRSLMMTGHGFPLWYPGGDLGKPIEYLRRGIGIGDVGVLDRDGLFDFCFNIFLDADDPIHSVLVPREFKPIEGGLHHSEIRSQSHYFRPGTVIASKGITVARHSESPLELSFASTEQEGGIIVLPNGASREDMVKTERIHEYTKRHAPYWYQDVNGYGGVVHTNGSLFIVTGCDKTDNWAIASFPYYAGSKTPLQLQYTHQPDFESPWTDRSTARTSSYAPSTSKSLPDSKHQCIFVRGMRISLSTKSWEETMPVTRSAKLYYTYILHTPSSLEMLMNSVLVYLRLRLSERRALKKVTPNRIVSSIFQSLFLYSKTMA</sequence>
<reference evidence="2" key="1">
    <citation type="submission" date="2020-11" db="EMBL/GenBank/DDBJ databases">
        <authorList>
            <consortium name="DOE Joint Genome Institute"/>
            <person name="Ahrendt S."/>
            <person name="Riley R."/>
            <person name="Andreopoulos W."/>
            <person name="Labutti K."/>
            <person name="Pangilinan J."/>
            <person name="Ruiz-Duenas F.J."/>
            <person name="Barrasa J.M."/>
            <person name="Sanchez-Garcia M."/>
            <person name="Camarero S."/>
            <person name="Miyauchi S."/>
            <person name="Serrano A."/>
            <person name="Linde D."/>
            <person name="Babiker R."/>
            <person name="Drula E."/>
            <person name="Ayuso-Fernandez I."/>
            <person name="Pacheco R."/>
            <person name="Padilla G."/>
            <person name="Ferreira P."/>
            <person name="Barriuso J."/>
            <person name="Kellner H."/>
            <person name="Castanera R."/>
            <person name="Alfaro M."/>
            <person name="Ramirez L."/>
            <person name="Pisabarro A.G."/>
            <person name="Kuo A."/>
            <person name="Tritt A."/>
            <person name="Lipzen A."/>
            <person name="He G."/>
            <person name="Yan M."/>
            <person name="Ng V."/>
            <person name="Cullen D."/>
            <person name="Martin F."/>
            <person name="Rosso M.-N."/>
            <person name="Henrissat B."/>
            <person name="Hibbett D."/>
            <person name="Martinez A.T."/>
            <person name="Grigoriev I.V."/>
        </authorList>
    </citation>
    <scope>NUCLEOTIDE SEQUENCE</scope>
    <source>
        <strain evidence="2">CIRM-BRFM 674</strain>
    </source>
</reference>
<gene>
    <name evidence="2" type="ORF">BDN70DRAFT_816630</name>
</gene>
<organism evidence="2 3">
    <name type="scientific">Pholiota conissans</name>
    <dbReference type="NCBI Taxonomy" id="109636"/>
    <lineage>
        <taxon>Eukaryota</taxon>
        <taxon>Fungi</taxon>
        <taxon>Dikarya</taxon>
        <taxon>Basidiomycota</taxon>
        <taxon>Agaricomycotina</taxon>
        <taxon>Agaricomycetes</taxon>
        <taxon>Agaricomycetidae</taxon>
        <taxon>Agaricales</taxon>
        <taxon>Agaricineae</taxon>
        <taxon>Strophariaceae</taxon>
        <taxon>Pholiota</taxon>
    </lineage>
</organism>
<feature type="compositionally biased region" description="Polar residues" evidence="1">
    <location>
        <begin position="229"/>
        <end position="245"/>
    </location>
</feature>
<keyword evidence="3" id="KW-1185">Reference proteome</keyword>
<dbReference type="OrthoDB" id="3222453at2759"/>